<evidence type="ECO:0000256" key="1">
    <source>
        <dbReference type="ARBA" id="ARBA00022516"/>
    </source>
</evidence>
<evidence type="ECO:0000259" key="9">
    <source>
        <dbReference type="Pfam" id="PF01648"/>
    </source>
</evidence>
<dbReference type="InterPro" id="IPR002582">
    <property type="entry name" value="ACPS"/>
</dbReference>
<feature type="binding site" evidence="8">
    <location>
        <position position="57"/>
    </location>
    <ligand>
        <name>Mg(2+)</name>
        <dbReference type="ChEBI" id="CHEBI:18420"/>
    </ligand>
</feature>
<evidence type="ECO:0000256" key="7">
    <source>
        <dbReference type="ARBA" id="ARBA00023160"/>
    </source>
</evidence>
<keyword evidence="2 8" id="KW-0808">Transferase</keyword>
<dbReference type="AlphaFoldDB" id="A0A1G5SFJ5"/>
<sequence length="125" mass="13963">MIYGIGTDLVDPARIARSLERHGEAFAKRVLADVEWPDFIRHANPAVFVAKRFAAKEAFAKAIGTGLRDPVSFSNIVVLHDPQGKPYFQFCEALSEWVRQRGIIAHHLSISDELTMASAFVILEK</sequence>
<comment type="catalytic activity">
    <reaction evidence="8">
        <text>apo-[ACP] + CoA = holo-[ACP] + adenosine 3',5'-bisphosphate + H(+)</text>
        <dbReference type="Rhea" id="RHEA:12068"/>
        <dbReference type="Rhea" id="RHEA-COMP:9685"/>
        <dbReference type="Rhea" id="RHEA-COMP:9690"/>
        <dbReference type="ChEBI" id="CHEBI:15378"/>
        <dbReference type="ChEBI" id="CHEBI:29999"/>
        <dbReference type="ChEBI" id="CHEBI:57287"/>
        <dbReference type="ChEBI" id="CHEBI:58343"/>
        <dbReference type="ChEBI" id="CHEBI:64479"/>
        <dbReference type="EC" id="2.7.8.7"/>
    </reaction>
</comment>
<evidence type="ECO:0000256" key="4">
    <source>
        <dbReference type="ARBA" id="ARBA00022832"/>
    </source>
</evidence>
<dbReference type="NCBIfam" id="TIGR00556">
    <property type="entry name" value="pantethn_trn"/>
    <property type="match status" value="1"/>
</dbReference>
<dbReference type="Proteomes" id="UP000198729">
    <property type="component" value="Unassembled WGS sequence"/>
</dbReference>
<keyword evidence="11" id="KW-1185">Reference proteome</keyword>
<evidence type="ECO:0000256" key="2">
    <source>
        <dbReference type="ARBA" id="ARBA00022679"/>
    </source>
</evidence>
<organism evidence="10 11">
    <name type="scientific">Nitrosomonas mobilis</name>
    <dbReference type="NCBI Taxonomy" id="51642"/>
    <lineage>
        <taxon>Bacteria</taxon>
        <taxon>Pseudomonadati</taxon>
        <taxon>Pseudomonadota</taxon>
        <taxon>Betaproteobacteria</taxon>
        <taxon>Nitrosomonadales</taxon>
        <taxon>Nitrosomonadaceae</taxon>
        <taxon>Nitrosomonas</taxon>
    </lineage>
</organism>
<keyword evidence="5 8" id="KW-0460">Magnesium</keyword>
<keyword evidence="3 8" id="KW-0479">Metal-binding</keyword>
<dbReference type="NCBIfam" id="TIGR00516">
    <property type="entry name" value="acpS"/>
    <property type="match status" value="1"/>
</dbReference>
<evidence type="ECO:0000256" key="6">
    <source>
        <dbReference type="ARBA" id="ARBA00023098"/>
    </source>
</evidence>
<evidence type="ECO:0000256" key="3">
    <source>
        <dbReference type="ARBA" id="ARBA00022723"/>
    </source>
</evidence>
<dbReference type="InterPro" id="IPR008278">
    <property type="entry name" value="4-PPantetheinyl_Trfase_dom"/>
</dbReference>
<dbReference type="InterPro" id="IPR037143">
    <property type="entry name" value="4-PPantetheinyl_Trfase_dom_sf"/>
</dbReference>
<dbReference type="Gene3D" id="3.90.470.20">
    <property type="entry name" value="4'-phosphopantetheinyl transferase domain"/>
    <property type="match status" value="1"/>
</dbReference>
<evidence type="ECO:0000313" key="11">
    <source>
        <dbReference type="Proteomes" id="UP000198729"/>
    </source>
</evidence>
<comment type="similarity">
    <text evidence="8">Belongs to the P-Pant transferase superfamily. AcpS family.</text>
</comment>
<dbReference type="SUPFAM" id="SSF56214">
    <property type="entry name" value="4'-phosphopantetheinyl transferase"/>
    <property type="match status" value="1"/>
</dbReference>
<comment type="cofactor">
    <cofactor evidence="8">
        <name>Mg(2+)</name>
        <dbReference type="ChEBI" id="CHEBI:18420"/>
    </cofactor>
</comment>
<keyword evidence="7 8" id="KW-0275">Fatty acid biosynthesis</keyword>
<feature type="binding site" evidence="8">
    <location>
        <position position="8"/>
    </location>
    <ligand>
        <name>Mg(2+)</name>
        <dbReference type="ChEBI" id="CHEBI:18420"/>
    </ligand>
</feature>
<dbReference type="HAMAP" id="MF_00101">
    <property type="entry name" value="AcpS"/>
    <property type="match status" value="1"/>
</dbReference>
<evidence type="ECO:0000313" key="10">
    <source>
        <dbReference type="EMBL" id="SCZ85963.1"/>
    </source>
</evidence>
<dbReference type="GO" id="GO:0000287">
    <property type="term" value="F:magnesium ion binding"/>
    <property type="evidence" value="ECO:0007669"/>
    <property type="project" value="UniProtKB-UniRule"/>
</dbReference>
<proteinExistence type="inferred from homology"/>
<dbReference type="GO" id="GO:0008897">
    <property type="term" value="F:holo-[acyl-carrier-protein] synthase activity"/>
    <property type="evidence" value="ECO:0007669"/>
    <property type="project" value="UniProtKB-UniRule"/>
</dbReference>
<comment type="subcellular location">
    <subcellularLocation>
        <location evidence="8">Cytoplasm</location>
    </subcellularLocation>
</comment>
<dbReference type="GO" id="GO:0006633">
    <property type="term" value="P:fatty acid biosynthetic process"/>
    <property type="evidence" value="ECO:0007669"/>
    <property type="project" value="UniProtKB-UniRule"/>
</dbReference>
<name>A0A1G5SFJ5_9PROT</name>
<keyword evidence="4 8" id="KW-0276">Fatty acid metabolism</keyword>
<comment type="function">
    <text evidence="8">Transfers the 4'-phosphopantetheine moiety from coenzyme A to a Ser of acyl-carrier-protein.</text>
</comment>
<keyword evidence="1 8" id="KW-0444">Lipid biosynthesis</keyword>
<reference evidence="10 11" key="1">
    <citation type="submission" date="2016-10" db="EMBL/GenBank/DDBJ databases">
        <authorList>
            <person name="de Groot N.N."/>
        </authorList>
    </citation>
    <scope>NUCLEOTIDE SEQUENCE [LARGE SCALE GENOMIC DNA]</scope>
    <source>
        <strain evidence="10">1</strain>
    </source>
</reference>
<dbReference type="Pfam" id="PF01648">
    <property type="entry name" value="ACPS"/>
    <property type="match status" value="1"/>
</dbReference>
<protein>
    <recommendedName>
        <fullName evidence="8">Holo-[acyl-carrier-protein] synthase</fullName>
        <shortName evidence="8">Holo-ACP synthase</shortName>
        <ecNumber evidence="8">2.7.8.7</ecNumber>
    </recommendedName>
    <alternativeName>
        <fullName evidence="8">4'-phosphopantetheinyl transferase AcpS</fullName>
    </alternativeName>
</protein>
<feature type="domain" description="4'-phosphopantetheinyl transferase" evidence="9">
    <location>
        <begin position="4"/>
        <end position="95"/>
    </location>
</feature>
<evidence type="ECO:0000256" key="8">
    <source>
        <dbReference type="HAMAP-Rule" id="MF_00101"/>
    </source>
</evidence>
<dbReference type="GO" id="GO:0005737">
    <property type="term" value="C:cytoplasm"/>
    <property type="evidence" value="ECO:0007669"/>
    <property type="project" value="UniProtKB-SubCell"/>
</dbReference>
<dbReference type="EC" id="2.7.8.7" evidence="8"/>
<keyword evidence="6 8" id="KW-0443">Lipid metabolism</keyword>
<keyword evidence="8" id="KW-0963">Cytoplasm</keyword>
<dbReference type="InterPro" id="IPR004568">
    <property type="entry name" value="Ppantetheine-prot_Trfase_dom"/>
</dbReference>
<dbReference type="STRING" id="51642.NSMM_470032"/>
<dbReference type="RefSeq" id="WP_090286680.1">
    <property type="nucleotide sequence ID" value="NZ_FMWO01000055.1"/>
</dbReference>
<evidence type="ECO:0000256" key="5">
    <source>
        <dbReference type="ARBA" id="ARBA00022842"/>
    </source>
</evidence>
<dbReference type="OrthoDB" id="517356at2"/>
<dbReference type="EMBL" id="FMWO01000055">
    <property type="protein sequence ID" value="SCZ85963.1"/>
    <property type="molecule type" value="Genomic_DNA"/>
</dbReference>
<accession>A0A1G5SFJ5</accession>
<gene>
    <name evidence="8 10" type="primary">acpS</name>
    <name evidence="10" type="ORF">NSMM_470032</name>
</gene>